<dbReference type="PANTHER" id="PTHR15350">
    <property type="entry name" value="COP9 SIGNALOSOME COMPLEX SUBUNIT 7/DENDRITIC CELL PROTEIN GA17"/>
    <property type="match status" value="1"/>
</dbReference>
<dbReference type="EMBL" id="KQ247764">
    <property type="protein sequence ID" value="KNC71978.1"/>
    <property type="molecule type" value="Genomic_DNA"/>
</dbReference>
<dbReference type="PANTHER" id="PTHR15350:SF5">
    <property type="entry name" value="COP9 SIGNALOSOME COMPLEX SUBUNIT 7"/>
    <property type="match status" value="1"/>
</dbReference>
<name>A0A0L0F754_9EUKA</name>
<keyword evidence="3" id="KW-1185">Reference proteome</keyword>
<gene>
    <name evidence="2" type="ORF">SARC_15473</name>
</gene>
<evidence type="ECO:0000313" key="3">
    <source>
        <dbReference type="Proteomes" id="UP000054560"/>
    </source>
</evidence>
<reference evidence="2 3" key="1">
    <citation type="submission" date="2011-02" db="EMBL/GenBank/DDBJ databases">
        <title>The Genome Sequence of Sphaeroforma arctica JP610.</title>
        <authorList>
            <consortium name="The Broad Institute Genome Sequencing Platform"/>
            <person name="Russ C."/>
            <person name="Cuomo C."/>
            <person name="Young S.K."/>
            <person name="Zeng Q."/>
            <person name="Gargeya S."/>
            <person name="Alvarado L."/>
            <person name="Berlin A."/>
            <person name="Chapman S.B."/>
            <person name="Chen Z."/>
            <person name="Freedman E."/>
            <person name="Gellesch M."/>
            <person name="Goldberg J."/>
            <person name="Griggs A."/>
            <person name="Gujja S."/>
            <person name="Heilman E."/>
            <person name="Heiman D."/>
            <person name="Howarth C."/>
            <person name="Mehta T."/>
            <person name="Neiman D."/>
            <person name="Pearson M."/>
            <person name="Roberts A."/>
            <person name="Saif S."/>
            <person name="Shea T."/>
            <person name="Shenoy N."/>
            <person name="Sisk P."/>
            <person name="Stolte C."/>
            <person name="Sykes S."/>
            <person name="White J."/>
            <person name="Yandava C."/>
            <person name="Burger G."/>
            <person name="Gray M.W."/>
            <person name="Holland P.W.H."/>
            <person name="King N."/>
            <person name="Lang F.B.F."/>
            <person name="Roger A.J."/>
            <person name="Ruiz-Trillo I."/>
            <person name="Haas B."/>
            <person name="Nusbaum C."/>
            <person name="Birren B."/>
        </authorList>
    </citation>
    <scope>NUCLEOTIDE SEQUENCE [LARGE SCALE GENOMIC DNA]</scope>
    <source>
        <strain evidence="2 3">JP610</strain>
    </source>
</reference>
<dbReference type="OrthoDB" id="10265275at2759"/>
<dbReference type="InterPro" id="IPR045237">
    <property type="entry name" value="COPS7/eIF3m"/>
</dbReference>
<dbReference type="GO" id="GO:0008180">
    <property type="term" value="C:COP9 signalosome"/>
    <property type="evidence" value="ECO:0007669"/>
    <property type="project" value="UniProtKB-KW"/>
</dbReference>
<dbReference type="AlphaFoldDB" id="A0A0L0F754"/>
<dbReference type="STRING" id="667725.A0A0L0F754"/>
<evidence type="ECO:0000313" key="2">
    <source>
        <dbReference type="EMBL" id="KNC71978.1"/>
    </source>
</evidence>
<proteinExistence type="predicted"/>
<keyword evidence="1" id="KW-0736">Signalosome</keyword>
<dbReference type="RefSeq" id="XP_014145880.1">
    <property type="nucleotide sequence ID" value="XM_014290405.1"/>
</dbReference>
<evidence type="ECO:0000256" key="1">
    <source>
        <dbReference type="ARBA" id="ARBA00022790"/>
    </source>
</evidence>
<organism evidence="2 3">
    <name type="scientific">Sphaeroforma arctica JP610</name>
    <dbReference type="NCBI Taxonomy" id="667725"/>
    <lineage>
        <taxon>Eukaryota</taxon>
        <taxon>Ichthyosporea</taxon>
        <taxon>Ichthyophonida</taxon>
        <taxon>Sphaeroforma</taxon>
    </lineage>
</organism>
<feature type="non-terminal residue" evidence="2">
    <location>
        <position position="75"/>
    </location>
</feature>
<accession>A0A0L0F754</accession>
<dbReference type="Pfam" id="PF22061">
    <property type="entry name" value="CSN7_HB_subdom"/>
    <property type="match status" value="1"/>
</dbReference>
<dbReference type="Proteomes" id="UP000054560">
    <property type="component" value="Unassembled WGS sequence"/>
</dbReference>
<dbReference type="GeneID" id="25915977"/>
<protein>
    <submittedName>
        <fullName evidence="2">Uncharacterized protein</fullName>
    </submittedName>
</protein>
<sequence>MPVLCVDESTCKKAEVSQGDALAQIVAEAIDNPEVFVFGELVALTTVQQLKSTHAEIYAALEIFAHGTLKDYKQR</sequence>